<dbReference type="InterPro" id="IPR005814">
    <property type="entry name" value="Aminotrans_3"/>
</dbReference>
<evidence type="ECO:0000256" key="3">
    <source>
        <dbReference type="ARBA" id="ARBA00022679"/>
    </source>
</evidence>
<name>A0A6J6IA61_9ZZZZ</name>
<sequence>MSDELNKMKAKHSIIGEVRGRGAMQAIELIIPGGTEPNTAALGKIVKYCQEKGVLILTAGTYSNVIRLIPPLVIPEDLLREGLSILDEAITAVLNEALVSA</sequence>
<gene>
    <name evidence="4" type="ORF">UFOPK1951_00160</name>
</gene>
<evidence type="ECO:0000256" key="2">
    <source>
        <dbReference type="ARBA" id="ARBA00022576"/>
    </source>
</evidence>
<dbReference type="InterPro" id="IPR015424">
    <property type="entry name" value="PyrdxlP-dep_Trfase"/>
</dbReference>
<reference evidence="4" key="1">
    <citation type="submission" date="2020-05" db="EMBL/GenBank/DDBJ databases">
        <authorList>
            <person name="Chiriac C."/>
            <person name="Salcher M."/>
            <person name="Ghai R."/>
            <person name="Kavagutti S V."/>
        </authorList>
    </citation>
    <scope>NUCLEOTIDE SEQUENCE</scope>
</reference>
<proteinExistence type="predicted"/>
<keyword evidence="3" id="KW-0808">Transferase</keyword>
<keyword evidence="2" id="KW-0032">Aminotransferase</keyword>
<dbReference type="GO" id="GO:0008483">
    <property type="term" value="F:transaminase activity"/>
    <property type="evidence" value="ECO:0007669"/>
    <property type="project" value="UniProtKB-KW"/>
</dbReference>
<dbReference type="SUPFAM" id="SSF53383">
    <property type="entry name" value="PLP-dependent transferases"/>
    <property type="match status" value="1"/>
</dbReference>
<dbReference type="PANTHER" id="PTHR11986:SF79">
    <property type="entry name" value="ACETYLORNITHINE AMINOTRANSFERASE, MITOCHONDRIAL"/>
    <property type="match status" value="1"/>
</dbReference>
<dbReference type="GO" id="GO:0042802">
    <property type="term" value="F:identical protein binding"/>
    <property type="evidence" value="ECO:0007669"/>
    <property type="project" value="TreeGrafter"/>
</dbReference>
<organism evidence="4">
    <name type="scientific">freshwater metagenome</name>
    <dbReference type="NCBI Taxonomy" id="449393"/>
    <lineage>
        <taxon>unclassified sequences</taxon>
        <taxon>metagenomes</taxon>
        <taxon>ecological metagenomes</taxon>
    </lineage>
</organism>
<protein>
    <submittedName>
        <fullName evidence="4">Unannotated protein</fullName>
    </submittedName>
</protein>
<dbReference type="PANTHER" id="PTHR11986">
    <property type="entry name" value="AMINOTRANSFERASE CLASS III"/>
    <property type="match status" value="1"/>
</dbReference>
<dbReference type="GO" id="GO:0030170">
    <property type="term" value="F:pyridoxal phosphate binding"/>
    <property type="evidence" value="ECO:0007669"/>
    <property type="project" value="InterPro"/>
</dbReference>
<accession>A0A6J6IA61</accession>
<dbReference type="InterPro" id="IPR015422">
    <property type="entry name" value="PyrdxlP-dep_Trfase_small"/>
</dbReference>
<dbReference type="Gene3D" id="3.90.1150.10">
    <property type="entry name" value="Aspartate Aminotransferase, domain 1"/>
    <property type="match status" value="1"/>
</dbReference>
<evidence type="ECO:0000313" key="4">
    <source>
        <dbReference type="EMBL" id="CAB4620194.1"/>
    </source>
</evidence>
<dbReference type="InterPro" id="IPR050103">
    <property type="entry name" value="Class-III_PLP-dep_AT"/>
</dbReference>
<dbReference type="Pfam" id="PF00202">
    <property type="entry name" value="Aminotran_3"/>
    <property type="match status" value="1"/>
</dbReference>
<dbReference type="AlphaFoldDB" id="A0A6J6IA61"/>
<comment type="cofactor">
    <cofactor evidence="1">
        <name>pyridoxal 5'-phosphate</name>
        <dbReference type="ChEBI" id="CHEBI:597326"/>
    </cofactor>
</comment>
<dbReference type="EMBL" id="CAEZVH010000008">
    <property type="protein sequence ID" value="CAB4620194.1"/>
    <property type="molecule type" value="Genomic_DNA"/>
</dbReference>
<evidence type="ECO:0000256" key="1">
    <source>
        <dbReference type="ARBA" id="ARBA00001933"/>
    </source>
</evidence>